<evidence type="ECO:0000313" key="3">
    <source>
        <dbReference type="EMBL" id="CAJ1957069.1"/>
    </source>
</evidence>
<keyword evidence="1" id="KW-0812">Transmembrane</keyword>
<evidence type="ECO:0000313" key="4">
    <source>
        <dbReference type="Proteomes" id="UP001189624"/>
    </source>
</evidence>
<evidence type="ECO:0000256" key="2">
    <source>
        <dbReference type="SAM" id="SignalP"/>
    </source>
</evidence>
<dbReference type="AlphaFoldDB" id="A0AA86SMQ1"/>
<feature type="signal peptide" evidence="2">
    <location>
        <begin position="1"/>
        <end position="27"/>
    </location>
</feature>
<accession>A0AA86SMQ1</accession>
<evidence type="ECO:0008006" key="5">
    <source>
        <dbReference type="Google" id="ProtNLM"/>
    </source>
</evidence>
<dbReference type="GO" id="GO:0005789">
    <property type="term" value="C:endoplasmic reticulum membrane"/>
    <property type="evidence" value="ECO:0007669"/>
    <property type="project" value="TreeGrafter"/>
</dbReference>
<dbReference type="Gramene" id="rna-AYBTSS11_LOCUS17003">
    <property type="protein sequence ID" value="CAJ1957069.1"/>
    <property type="gene ID" value="gene-AYBTSS11_LOCUS17003"/>
</dbReference>
<evidence type="ECO:0000256" key="1">
    <source>
        <dbReference type="SAM" id="Phobius"/>
    </source>
</evidence>
<keyword evidence="2" id="KW-0732">Signal</keyword>
<feature type="chain" id="PRO_5041647328" description="3-ketodihydrosphingosine reductase" evidence="2">
    <location>
        <begin position="28"/>
        <end position="227"/>
    </location>
</feature>
<dbReference type="Gene3D" id="3.40.50.720">
    <property type="entry name" value="NAD(P)-binding Rossmann-like Domain"/>
    <property type="match status" value="1"/>
</dbReference>
<dbReference type="SUPFAM" id="SSF51735">
    <property type="entry name" value="NAD(P)-binding Rossmann-fold domains"/>
    <property type="match status" value="1"/>
</dbReference>
<dbReference type="GO" id="GO:0030148">
    <property type="term" value="P:sphingolipid biosynthetic process"/>
    <property type="evidence" value="ECO:0007669"/>
    <property type="project" value="TreeGrafter"/>
</dbReference>
<sequence length="227" mass="24717">MPSRLLPLHLGLLLPTIVSISLSPCVAMYPCNCMSLRSCVTKSDYDVVSLGMSLFYFLLDLLVAVFSTDVRDFEAVKRAVDEAGPIDVLLLNHGVFVGLELEKMELSEVKFTLDVNLMGTLNFIKAALPAMKNRKDPLPASIALVSSQAGQKAFDGIKCGSFIVSCNLEGIALSIATAGLSPQRSFLMAFVEVIAAGILRIVALGMHWSWYGSIEKYHSQREGFIPK</sequence>
<dbReference type="Proteomes" id="UP001189624">
    <property type="component" value="Chromosome 5"/>
</dbReference>
<dbReference type="InterPro" id="IPR036291">
    <property type="entry name" value="NAD(P)-bd_dom_sf"/>
</dbReference>
<dbReference type="GO" id="GO:0006666">
    <property type="term" value="P:3-keto-sphinganine metabolic process"/>
    <property type="evidence" value="ECO:0007669"/>
    <property type="project" value="TreeGrafter"/>
</dbReference>
<feature type="transmembrane region" description="Helical" evidence="1">
    <location>
        <begin position="186"/>
        <end position="210"/>
    </location>
</feature>
<dbReference type="EMBL" id="OY731402">
    <property type="protein sequence ID" value="CAJ1957069.1"/>
    <property type="molecule type" value="Genomic_DNA"/>
</dbReference>
<dbReference type="InterPro" id="IPR002347">
    <property type="entry name" value="SDR_fam"/>
</dbReference>
<dbReference type="PANTHER" id="PTHR43550">
    <property type="entry name" value="3-KETODIHYDROSPHINGOSINE REDUCTASE"/>
    <property type="match status" value="1"/>
</dbReference>
<protein>
    <recommendedName>
        <fullName evidence="5">3-ketodihydrosphingosine reductase</fullName>
    </recommendedName>
</protein>
<dbReference type="Pfam" id="PF00106">
    <property type="entry name" value="adh_short"/>
    <property type="match status" value="1"/>
</dbReference>
<organism evidence="3 4">
    <name type="scientific">Sphenostylis stenocarpa</name>
    <dbReference type="NCBI Taxonomy" id="92480"/>
    <lineage>
        <taxon>Eukaryota</taxon>
        <taxon>Viridiplantae</taxon>
        <taxon>Streptophyta</taxon>
        <taxon>Embryophyta</taxon>
        <taxon>Tracheophyta</taxon>
        <taxon>Spermatophyta</taxon>
        <taxon>Magnoliopsida</taxon>
        <taxon>eudicotyledons</taxon>
        <taxon>Gunneridae</taxon>
        <taxon>Pentapetalae</taxon>
        <taxon>rosids</taxon>
        <taxon>fabids</taxon>
        <taxon>Fabales</taxon>
        <taxon>Fabaceae</taxon>
        <taxon>Papilionoideae</taxon>
        <taxon>50 kb inversion clade</taxon>
        <taxon>NPAAA clade</taxon>
        <taxon>indigoferoid/millettioid clade</taxon>
        <taxon>Phaseoleae</taxon>
        <taxon>Sphenostylis</taxon>
    </lineage>
</organism>
<gene>
    <name evidence="3" type="ORF">AYBTSS11_LOCUS17003</name>
</gene>
<name>A0AA86SMQ1_9FABA</name>
<dbReference type="PANTHER" id="PTHR43550:SF3">
    <property type="entry name" value="3-KETODIHYDROSPHINGOSINE REDUCTASE"/>
    <property type="match status" value="1"/>
</dbReference>
<feature type="transmembrane region" description="Helical" evidence="1">
    <location>
        <begin position="47"/>
        <end position="68"/>
    </location>
</feature>
<keyword evidence="1" id="KW-1133">Transmembrane helix</keyword>
<keyword evidence="1" id="KW-0472">Membrane</keyword>
<keyword evidence="4" id="KW-1185">Reference proteome</keyword>
<proteinExistence type="predicted"/>
<dbReference type="GO" id="GO:0047560">
    <property type="term" value="F:3-dehydrosphinganine reductase activity"/>
    <property type="evidence" value="ECO:0007669"/>
    <property type="project" value="TreeGrafter"/>
</dbReference>
<reference evidence="3" key="1">
    <citation type="submission" date="2023-10" db="EMBL/GenBank/DDBJ databases">
        <authorList>
            <person name="Domelevo Entfellner J.-B."/>
        </authorList>
    </citation>
    <scope>NUCLEOTIDE SEQUENCE</scope>
</reference>